<comment type="subcellular location">
    <subcellularLocation>
        <location evidence="1 13">Cytoplasm</location>
    </subcellularLocation>
</comment>
<keyword evidence="6 13" id="KW-0808">Transferase</keyword>
<keyword evidence="8 13" id="KW-0548">Nucleotidyltransferase</keyword>
<dbReference type="Pfam" id="PF03481">
    <property type="entry name" value="Sua5_C"/>
    <property type="match status" value="1"/>
</dbReference>
<comment type="catalytic activity">
    <reaction evidence="12 13">
        <text>L-threonine + hydrogencarbonate + ATP = L-threonylcarbamoyladenylate + diphosphate + H2O</text>
        <dbReference type="Rhea" id="RHEA:36407"/>
        <dbReference type="ChEBI" id="CHEBI:15377"/>
        <dbReference type="ChEBI" id="CHEBI:17544"/>
        <dbReference type="ChEBI" id="CHEBI:30616"/>
        <dbReference type="ChEBI" id="CHEBI:33019"/>
        <dbReference type="ChEBI" id="CHEBI:57926"/>
        <dbReference type="ChEBI" id="CHEBI:73682"/>
        <dbReference type="EC" id="2.7.7.87"/>
    </reaction>
</comment>
<evidence type="ECO:0000313" key="15">
    <source>
        <dbReference type="EMBL" id="GLV56471.1"/>
    </source>
</evidence>
<evidence type="ECO:0000256" key="9">
    <source>
        <dbReference type="ARBA" id="ARBA00022741"/>
    </source>
</evidence>
<evidence type="ECO:0000256" key="2">
    <source>
        <dbReference type="ARBA" id="ARBA00007663"/>
    </source>
</evidence>
<evidence type="ECO:0000256" key="8">
    <source>
        <dbReference type="ARBA" id="ARBA00022695"/>
    </source>
</evidence>
<dbReference type="EMBL" id="BSRI01000002">
    <property type="protein sequence ID" value="GLV56471.1"/>
    <property type="molecule type" value="Genomic_DNA"/>
</dbReference>
<keyword evidence="7 13" id="KW-0819">tRNA processing</keyword>
<evidence type="ECO:0000256" key="5">
    <source>
        <dbReference type="ARBA" id="ARBA00022490"/>
    </source>
</evidence>
<evidence type="ECO:0000256" key="7">
    <source>
        <dbReference type="ARBA" id="ARBA00022694"/>
    </source>
</evidence>
<dbReference type="InterPro" id="IPR038385">
    <property type="entry name" value="Sua5/YwlC_C"/>
</dbReference>
<evidence type="ECO:0000256" key="13">
    <source>
        <dbReference type="PIRNR" id="PIRNR004930"/>
    </source>
</evidence>
<feature type="domain" description="YrdC-like" evidence="14">
    <location>
        <begin position="22"/>
        <end position="208"/>
    </location>
</feature>
<evidence type="ECO:0000259" key="14">
    <source>
        <dbReference type="PROSITE" id="PS51163"/>
    </source>
</evidence>
<dbReference type="InterPro" id="IPR017945">
    <property type="entry name" value="DHBP_synth_RibB-like_a/b_dom"/>
</dbReference>
<dbReference type="PROSITE" id="PS51163">
    <property type="entry name" value="YRDC"/>
    <property type="match status" value="1"/>
</dbReference>
<protein>
    <recommendedName>
        <fullName evidence="4 13">Threonylcarbamoyl-AMP synthase</fullName>
        <shortName evidence="13">TC-AMP synthase</shortName>
        <ecNumber evidence="3 13">2.7.7.87</ecNumber>
    </recommendedName>
    <alternativeName>
        <fullName evidence="11 13">L-threonylcarbamoyladenylate synthase</fullName>
    </alternativeName>
</protein>
<evidence type="ECO:0000256" key="6">
    <source>
        <dbReference type="ARBA" id="ARBA00022679"/>
    </source>
</evidence>
<comment type="function">
    <text evidence="13">Required for the formation of a threonylcarbamoyl group on adenosine at position 37 (t(6)A37) in tRNAs that read codons beginning with adenine.</text>
</comment>
<evidence type="ECO:0000313" key="16">
    <source>
        <dbReference type="Proteomes" id="UP001344906"/>
    </source>
</evidence>
<evidence type="ECO:0000256" key="10">
    <source>
        <dbReference type="ARBA" id="ARBA00022840"/>
    </source>
</evidence>
<gene>
    <name evidence="15" type="ORF">KDH_33120</name>
</gene>
<dbReference type="EC" id="2.7.7.87" evidence="3 13"/>
<reference evidence="15 16" key="1">
    <citation type="submission" date="2023-02" db="EMBL/GenBank/DDBJ databases">
        <title>Dictyobacter halimunensis sp. nov., a new member of the class Ktedonobacteria from forest soil in a geothermal area.</title>
        <authorList>
            <person name="Rachmania M.K."/>
            <person name="Ningsih F."/>
            <person name="Sakai Y."/>
            <person name="Yabe S."/>
            <person name="Yokota A."/>
            <person name="Sjamsuridzal W."/>
        </authorList>
    </citation>
    <scope>NUCLEOTIDE SEQUENCE [LARGE SCALE GENOMIC DNA]</scope>
    <source>
        <strain evidence="15 16">S3.2.2.5</strain>
    </source>
</reference>
<dbReference type="Pfam" id="PF01300">
    <property type="entry name" value="Sua5_yciO_yrdC"/>
    <property type="match status" value="1"/>
</dbReference>
<dbReference type="InterPro" id="IPR005145">
    <property type="entry name" value="Sua5_C"/>
</dbReference>
<organism evidence="15 16">
    <name type="scientific">Dictyobacter halimunensis</name>
    <dbReference type="NCBI Taxonomy" id="3026934"/>
    <lineage>
        <taxon>Bacteria</taxon>
        <taxon>Bacillati</taxon>
        <taxon>Chloroflexota</taxon>
        <taxon>Ktedonobacteria</taxon>
        <taxon>Ktedonobacterales</taxon>
        <taxon>Dictyobacteraceae</taxon>
        <taxon>Dictyobacter</taxon>
    </lineage>
</organism>
<sequence length="361" mass="39113">MQQRETQIIQLDPNHLDEPYARQQVEYAARLLQEGELVVLPTETVYGLGANAFNAQAAEQIFIAKGRPLSDPLIVHIADEHELENIVSVVPEAAKKLAAAFWPGPLTMILPAGPRVPGLITSGLPNVAVRMPSHPIARALIRAAGVPVAAPSANRFMHVSPTTARHAYMDLKGRVPLILDGGPCTVGVESTILDLCAEVPTILRPGGTGLEALRRVLQKVQPPQLRQIQSEEEEDLTQAQAAPGQMRVHYSPHVPTYLFEGSVEDMRHAMLAELQARQAREEHVGVLIADEDLNAFQESGAIIYSLGHTPEQAATRLFAGLRTLEDAGVNVILCRSFTEQGLGLAIRDRLLKAAGGKITKV</sequence>
<keyword evidence="9 13" id="KW-0547">Nucleotide-binding</keyword>
<dbReference type="Gene3D" id="3.90.870.10">
    <property type="entry name" value="DHBP synthase"/>
    <property type="match status" value="1"/>
</dbReference>
<dbReference type="NCBIfam" id="TIGR00057">
    <property type="entry name" value="L-threonylcarbamoyladenylate synthase"/>
    <property type="match status" value="1"/>
</dbReference>
<accession>A0ABQ6FS97</accession>
<dbReference type="Proteomes" id="UP001344906">
    <property type="component" value="Unassembled WGS sequence"/>
</dbReference>
<comment type="similarity">
    <text evidence="2 13">Belongs to the SUA5 family.</text>
</comment>
<dbReference type="PANTHER" id="PTHR17490:SF16">
    <property type="entry name" value="THREONYLCARBAMOYL-AMP SYNTHASE"/>
    <property type="match status" value="1"/>
</dbReference>
<evidence type="ECO:0000256" key="12">
    <source>
        <dbReference type="ARBA" id="ARBA00048366"/>
    </source>
</evidence>
<evidence type="ECO:0000256" key="1">
    <source>
        <dbReference type="ARBA" id="ARBA00004496"/>
    </source>
</evidence>
<dbReference type="Gene3D" id="3.40.50.11030">
    <property type="entry name" value="Threonylcarbamoyl-AMP synthase, C-terminal domain"/>
    <property type="match status" value="1"/>
</dbReference>
<keyword evidence="10 13" id="KW-0067">ATP-binding</keyword>
<keyword evidence="5 13" id="KW-0963">Cytoplasm</keyword>
<dbReference type="SUPFAM" id="SSF55821">
    <property type="entry name" value="YrdC/RibB"/>
    <property type="match status" value="1"/>
</dbReference>
<comment type="caution">
    <text evidence="15">The sequence shown here is derived from an EMBL/GenBank/DDBJ whole genome shotgun (WGS) entry which is preliminary data.</text>
</comment>
<dbReference type="InterPro" id="IPR050156">
    <property type="entry name" value="TC-AMP_synthase_SUA5"/>
</dbReference>
<name>A0ABQ6FS97_9CHLR</name>
<proteinExistence type="inferred from homology"/>
<evidence type="ECO:0000256" key="3">
    <source>
        <dbReference type="ARBA" id="ARBA00012584"/>
    </source>
</evidence>
<dbReference type="InterPro" id="IPR006070">
    <property type="entry name" value="Sua5-like_dom"/>
</dbReference>
<dbReference type="InterPro" id="IPR010923">
    <property type="entry name" value="T(6)A37_SUA5"/>
</dbReference>
<keyword evidence="16" id="KW-1185">Reference proteome</keyword>
<dbReference type="RefSeq" id="WP_338251800.1">
    <property type="nucleotide sequence ID" value="NZ_BSRI01000002.1"/>
</dbReference>
<dbReference type="PANTHER" id="PTHR17490">
    <property type="entry name" value="SUA5"/>
    <property type="match status" value="1"/>
</dbReference>
<evidence type="ECO:0000256" key="11">
    <source>
        <dbReference type="ARBA" id="ARBA00029774"/>
    </source>
</evidence>
<evidence type="ECO:0000256" key="4">
    <source>
        <dbReference type="ARBA" id="ARBA00015492"/>
    </source>
</evidence>
<dbReference type="PIRSF" id="PIRSF004930">
    <property type="entry name" value="Tln_factor_SUA5"/>
    <property type="match status" value="1"/>
</dbReference>